<evidence type="ECO:0000313" key="5">
    <source>
        <dbReference type="Proteomes" id="UP000008694"/>
    </source>
</evidence>
<dbReference type="PANTHER" id="PTHR47864">
    <property type="entry name" value="TRANSMEMBRANE PROTEIN"/>
    <property type="match status" value="1"/>
</dbReference>
<dbReference type="EMBL" id="GL348719">
    <property type="protein sequence ID" value="EFH43622.1"/>
    <property type="molecule type" value="Genomic_DNA"/>
</dbReference>
<feature type="region of interest" description="Disordered" evidence="2">
    <location>
        <begin position="100"/>
        <end position="142"/>
    </location>
</feature>
<dbReference type="HOGENOM" id="CLU_078908_0_0_1"/>
<feature type="compositionally biased region" description="Basic and acidic residues" evidence="2">
    <location>
        <begin position="133"/>
        <end position="142"/>
    </location>
</feature>
<dbReference type="Gramene" id="Al_scaffold_0007_1084">
    <property type="protein sequence ID" value="Al_scaffold_0007_1084"/>
    <property type="gene ID" value="Al_scaffold_0007_1084"/>
</dbReference>
<evidence type="ECO:0000259" key="3">
    <source>
        <dbReference type="Pfam" id="PF24769"/>
    </source>
</evidence>
<reference evidence="5" key="1">
    <citation type="journal article" date="2011" name="Nat. Genet.">
        <title>The Arabidopsis lyrata genome sequence and the basis of rapid genome size change.</title>
        <authorList>
            <person name="Hu T.T."/>
            <person name="Pattyn P."/>
            <person name="Bakker E.G."/>
            <person name="Cao J."/>
            <person name="Cheng J.-F."/>
            <person name="Clark R.M."/>
            <person name="Fahlgren N."/>
            <person name="Fawcett J.A."/>
            <person name="Grimwood J."/>
            <person name="Gundlach H."/>
            <person name="Haberer G."/>
            <person name="Hollister J.D."/>
            <person name="Ossowski S."/>
            <person name="Ottilar R.P."/>
            <person name="Salamov A.A."/>
            <person name="Schneeberger K."/>
            <person name="Spannagl M."/>
            <person name="Wang X."/>
            <person name="Yang L."/>
            <person name="Nasrallah M.E."/>
            <person name="Bergelson J."/>
            <person name="Carrington J.C."/>
            <person name="Gaut B.S."/>
            <person name="Schmutz J."/>
            <person name="Mayer K.F.X."/>
            <person name="Van de Peer Y."/>
            <person name="Grigoriev I.V."/>
            <person name="Nordborg M."/>
            <person name="Weigel D."/>
            <person name="Guo Y.-L."/>
        </authorList>
    </citation>
    <scope>NUCLEOTIDE SEQUENCE [LARGE SCALE GENOMIC DNA]</scope>
    <source>
        <strain evidence="5">cv. MN47</strain>
    </source>
</reference>
<dbReference type="InterPro" id="IPR055314">
    <property type="entry name" value="At2g29880-like"/>
</dbReference>
<name>D7MC73_ARALL</name>
<dbReference type="PANTHER" id="PTHR47864:SF7">
    <property type="entry name" value="MYB_SANT-LIKE DOMAIN-CONTAINING PROTEIN"/>
    <property type="match status" value="1"/>
</dbReference>
<evidence type="ECO:0000313" key="4">
    <source>
        <dbReference type="EMBL" id="EFH43622.1"/>
    </source>
</evidence>
<evidence type="ECO:0000256" key="1">
    <source>
        <dbReference type="SAM" id="Coils"/>
    </source>
</evidence>
<gene>
    <name evidence="4" type="ORF">ARALYDRAFT_657029</name>
</gene>
<feature type="domain" description="At2g29880-like C-terminal" evidence="3">
    <location>
        <begin position="182"/>
        <end position="228"/>
    </location>
</feature>
<sequence length="232" mass="26926">MSNSQQDQEKNPYLPWSPQETRTLIDLLLDGLASGWRNSSDEVWNNYIKAHPSYKKFRDETFEEFDDLKMIFGDNIATDGNAIGLGDDFSMDVEEGHETPLPFVDSNLRGPSENLPVRKKRRSNTNNVGEPTTHSEDSEEVHTEMNSLTTVTHKLFNLIQERETRQQKESEQREAEKKKNNVWEAIKEVPNLEQTVRYDAVKLIHQLGMKEVFVSMSIDELYGWIMRNVMEC</sequence>
<dbReference type="InterPro" id="IPR056253">
    <property type="entry name" value="At2g29880-like_C"/>
</dbReference>
<keyword evidence="5" id="KW-1185">Reference proteome</keyword>
<dbReference type="STRING" id="81972.D7MC73"/>
<organism evidence="5">
    <name type="scientific">Arabidopsis lyrata subsp. lyrata</name>
    <name type="common">Lyre-leaved rock-cress</name>
    <dbReference type="NCBI Taxonomy" id="81972"/>
    <lineage>
        <taxon>Eukaryota</taxon>
        <taxon>Viridiplantae</taxon>
        <taxon>Streptophyta</taxon>
        <taxon>Embryophyta</taxon>
        <taxon>Tracheophyta</taxon>
        <taxon>Spermatophyta</taxon>
        <taxon>Magnoliopsida</taxon>
        <taxon>eudicotyledons</taxon>
        <taxon>Gunneridae</taxon>
        <taxon>Pentapetalae</taxon>
        <taxon>rosids</taxon>
        <taxon>malvids</taxon>
        <taxon>Brassicales</taxon>
        <taxon>Brassicaceae</taxon>
        <taxon>Camelineae</taxon>
        <taxon>Arabidopsis</taxon>
    </lineage>
</organism>
<accession>D7MC73</accession>
<dbReference type="Pfam" id="PF24769">
    <property type="entry name" value="At2g29880_C"/>
    <property type="match status" value="1"/>
</dbReference>
<feature type="coiled-coil region" evidence="1">
    <location>
        <begin position="158"/>
        <end position="188"/>
    </location>
</feature>
<protein>
    <submittedName>
        <fullName evidence="4">Predicted protein</fullName>
    </submittedName>
</protein>
<dbReference type="Proteomes" id="UP000008694">
    <property type="component" value="Unassembled WGS sequence"/>
</dbReference>
<dbReference type="AlphaFoldDB" id="D7MC73"/>
<keyword evidence="1" id="KW-0175">Coiled coil</keyword>
<proteinExistence type="predicted"/>
<evidence type="ECO:0000256" key="2">
    <source>
        <dbReference type="SAM" id="MobiDB-lite"/>
    </source>
</evidence>